<evidence type="ECO:0000256" key="5">
    <source>
        <dbReference type="ARBA" id="ARBA00022835"/>
    </source>
</evidence>
<dbReference type="PROSITE" id="PS50967">
    <property type="entry name" value="HRDC"/>
    <property type="match status" value="1"/>
</dbReference>
<dbReference type="AlphaFoldDB" id="A0AAW0GDI3"/>
<feature type="region of interest" description="Disordered" evidence="9">
    <location>
        <begin position="1"/>
        <end position="63"/>
    </location>
</feature>
<protein>
    <recommendedName>
        <fullName evidence="10">HRDC domain-containing protein</fullName>
    </recommendedName>
</protein>
<feature type="compositionally biased region" description="Polar residues" evidence="9">
    <location>
        <begin position="853"/>
        <end position="867"/>
    </location>
</feature>
<evidence type="ECO:0000256" key="8">
    <source>
        <dbReference type="ARBA" id="ARBA00043957"/>
    </source>
</evidence>
<dbReference type="SUPFAM" id="SSF53098">
    <property type="entry name" value="Ribonuclease H-like"/>
    <property type="match status" value="1"/>
</dbReference>
<dbReference type="InterPro" id="IPR044876">
    <property type="entry name" value="HRDC_dom_sf"/>
</dbReference>
<dbReference type="InterPro" id="IPR045092">
    <property type="entry name" value="Rrp6-like"/>
</dbReference>
<feature type="region of interest" description="Disordered" evidence="9">
    <location>
        <begin position="617"/>
        <end position="662"/>
    </location>
</feature>
<keyword evidence="12" id="KW-1185">Reference proteome</keyword>
<evidence type="ECO:0000313" key="11">
    <source>
        <dbReference type="EMBL" id="KAK7689744.1"/>
    </source>
</evidence>
<dbReference type="GO" id="GO:0000166">
    <property type="term" value="F:nucleotide binding"/>
    <property type="evidence" value="ECO:0007669"/>
    <property type="project" value="InterPro"/>
</dbReference>
<evidence type="ECO:0000256" key="9">
    <source>
        <dbReference type="SAM" id="MobiDB-lite"/>
    </source>
</evidence>
<dbReference type="InterPro" id="IPR002121">
    <property type="entry name" value="HRDC_dom"/>
</dbReference>
<feature type="compositionally biased region" description="Acidic residues" evidence="9">
    <location>
        <begin position="806"/>
        <end position="819"/>
    </location>
</feature>
<dbReference type="InterPro" id="IPR012588">
    <property type="entry name" value="Exosome-assoc_fac_Rrp6_N"/>
</dbReference>
<dbReference type="GO" id="GO:0000176">
    <property type="term" value="C:nuclear exosome (RNase complex)"/>
    <property type="evidence" value="ECO:0007669"/>
    <property type="project" value="InterPro"/>
</dbReference>
<evidence type="ECO:0000313" key="12">
    <source>
        <dbReference type="Proteomes" id="UP001385951"/>
    </source>
</evidence>
<dbReference type="PANTHER" id="PTHR12124">
    <property type="entry name" value="POLYMYOSITIS/SCLERODERMA AUTOANTIGEN-RELATED"/>
    <property type="match status" value="1"/>
</dbReference>
<evidence type="ECO:0000256" key="7">
    <source>
        <dbReference type="ARBA" id="ARBA00023242"/>
    </source>
</evidence>
<dbReference type="GO" id="GO:0005730">
    <property type="term" value="C:nucleolus"/>
    <property type="evidence" value="ECO:0007669"/>
    <property type="project" value="TreeGrafter"/>
</dbReference>
<feature type="region of interest" description="Disordered" evidence="9">
    <location>
        <begin position="766"/>
        <end position="867"/>
    </location>
</feature>
<dbReference type="GO" id="GO:0071035">
    <property type="term" value="P:nuclear polyadenylation-dependent rRNA catabolic process"/>
    <property type="evidence" value="ECO:0007669"/>
    <property type="project" value="TreeGrafter"/>
</dbReference>
<gene>
    <name evidence="11" type="ORF">QCA50_006383</name>
</gene>
<keyword evidence="4" id="KW-0378">Hydrolase</keyword>
<dbReference type="GO" id="GO:0071051">
    <property type="term" value="P:poly(A)-dependent snoRNA 3'-end processing"/>
    <property type="evidence" value="ECO:0007669"/>
    <property type="project" value="TreeGrafter"/>
</dbReference>
<dbReference type="Pfam" id="PF00570">
    <property type="entry name" value="HRDC"/>
    <property type="match status" value="1"/>
</dbReference>
<dbReference type="GO" id="GO:0071037">
    <property type="term" value="P:nuclear polyadenylation-dependent snRNA catabolic process"/>
    <property type="evidence" value="ECO:0007669"/>
    <property type="project" value="TreeGrafter"/>
</dbReference>
<dbReference type="Pfam" id="PF01612">
    <property type="entry name" value="DNA_pol_A_exo1"/>
    <property type="match status" value="1"/>
</dbReference>
<keyword evidence="5" id="KW-0271">Exosome</keyword>
<dbReference type="SUPFAM" id="SSF47819">
    <property type="entry name" value="HRDC-like"/>
    <property type="match status" value="1"/>
</dbReference>
<comment type="subcellular location">
    <subcellularLocation>
        <location evidence="1">Nucleus</location>
    </subcellularLocation>
</comment>
<keyword evidence="3" id="KW-0540">Nuclease</keyword>
<dbReference type="GO" id="GO:0071044">
    <property type="term" value="P:histone mRNA catabolic process"/>
    <property type="evidence" value="ECO:0007669"/>
    <property type="project" value="TreeGrafter"/>
</dbReference>
<accession>A0AAW0GDI3</accession>
<dbReference type="GO" id="GO:0071040">
    <property type="term" value="P:nuclear polyadenylation-dependent antisense transcript catabolic process"/>
    <property type="evidence" value="ECO:0007669"/>
    <property type="project" value="TreeGrafter"/>
</dbReference>
<dbReference type="InterPro" id="IPR012337">
    <property type="entry name" value="RNaseH-like_sf"/>
</dbReference>
<evidence type="ECO:0000256" key="4">
    <source>
        <dbReference type="ARBA" id="ARBA00022801"/>
    </source>
</evidence>
<organism evidence="11 12">
    <name type="scientific">Cerrena zonata</name>
    <dbReference type="NCBI Taxonomy" id="2478898"/>
    <lineage>
        <taxon>Eukaryota</taxon>
        <taxon>Fungi</taxon>
        <taxon>Dikarya</taxon>
        <taxon>Basidiomycota</taxon>
        <taxon>Agaricomycotina</taxon>
        <taxon>Agaricomycetes</taxon>
        <taxon>Polyporales</taxon>
        <taxon>Cerrenaceae</taxon>
        <taxon>Cerrena</taxon>
    </lineage>
</organism>
<dbReference type="Pfam" id="PF08066">
    <property type="entry name" value="PMC2NT"/>
    <property type="match status" value="1"/>
</dbReference>
<dbReference type="EMBL" id="JASBNA010000007">
    <property type="protein sequence ID" value="KAK7689744.1"/>
    <property type="molecule type" value="Genomic_DNA"/>
</dbReference>
<dbReference type="Gene3D" id="1.10.150.80">
    <property type="entry name" value="HRDC domain"/>
    <property type="match status" value="1"/>
</dbReference>
<dbReference type="SMART" id="SM00341">
    <property type="entry name" value="HRDC"/>
    <property type="match status" value="1"/>
</dbReference>
<feature type="compositionally biased region" description="Basic residues" evidence="9">
    <location>
        <begin position="787"/>
        <end position="796"/>
    </location>
</feature>
<feature type="domain" description="HRDC" evidence="10">
    <location>
        <begin position="543"/>
        <end position="623"/>
    </location>
</feature>
<name>A0AAW0GDI3_9APHY</name>
<dbReference type="InterPro" id="IPR010997">
    <property type="entry name" value="HRDC-like_sf"/>
</dbReference>
<evidence type="ECO:0000256" key="2">
    <source>
        <dbReference type="ARBA" id="ARBA00022552"/>
    </source>
</evidence>
<comment type="similarity">
    <text evidence="8">Belongs to the exosome component 10/RRP6 family.</text>
</comment>
<dbReference type="GO" id="GO:0003727">
    <property type="term" value="F:single-stranded RNA binding"/>
    <property type="evidence" value="ECO:0007669"/>
    <property type="project" value="TreeGrafter"/>
</dbReference>
<evidence type="ECO:0000256" key="1">
    <source>
        <dbReference type="ARBA" id="ARBA00004123"/>
    </source>
</evidence>
<feature type="compositionally biased region" description="Polar residues" evidence="9">
    <location>
        <begin position="652"/>
        <end position="662"/>
    </location>
</feature>
<keyword evidence="6" id="KW-0269">Exonuclease</keyword>
<evidence type="ECO:0000259" key="10">
    <source>
        <dbReference type="PROSITE" id="PS50967"/>
    </source>
</evidence>
<dbReference type="Proteomes" id="UP001385951">
    <property type="component" value="Unassembled WGS sequence"/>
</dbReference>
<dbReference type="GO" id="GO:0071038">
    <property type="term" value="P:TRAMP-dependent tRNA surveillance pathway"/>
    <property type="evidence" value="ECO:0007669"/>
    <property type="project" value="TreeGrafter"/>
</dbReference>
<dbReference type="SMART" id="SM00474">
    <property type="entry name" value="35EXOc"/>
    <property type="match status" value="1"/>
</dbReference>
<keyword evidence="2" id="KW-0698">rRNA processing</keyword>
<dbReference type="CDD" id="cd06147">
    <property type="entry name" value="Rrp6p_like_exo"/>
    <property type="match status" value="1"/>
</dbReference>
<reference evidence="11 12" key="1">
    <citation type="submission" date="2022-09" db="EMBL/GenBank/DDBJ databases">
        <authorList>
            <person name="Palmer J.M."/>
        </authorList>
    </citation>
    <scope>NUCLEOTIDE SEQUENCE [LARGE SCALE GENOMIC DNA]</scope>
    <source>
        <strain evidence="11 12">DSM 7382</strain>
    </source>
</reference>
<dbReference type="InterPro" id="IPR049559">
    <property type="entry name" value="Rrp6p-like_exo"/>
</dbReference>
<dbReference type="GO" id="GO:0071036">
    <property type="term" value="P:nuclear polyadenylation-dependent snoRNA catabolic process"/>
    <property type="evidence" value="ECO:0007669"/>
    <property type="project" value="TreeGrafter"/>
</dbReference>
<feature type="region of interest" description="Disordered" evidence="9">
    <location>
        <begin position="468"/>
        <end position="496"/>
    </location>
</feature>
<evidence type="ECO:0000256" key="3">
    <source>
        <dbReference type="ARBA" id="ARBA00022722"/>
    </source>
</evidence>
<proteinExistence type="inferred from homology"/>
<feature type="compositionally biased region" description="Low complexity" evidence="9">
    <location>
        <begin position="638"/>
        <end position="651"/>
    </location>
</feature>
<dbReference type="InterPro" id="IPR036397">
    <property type="entry name" value="RNaseH_sf"/>
</dbReference>
<evidence type="ECO:0000256" key="6">
    <source>
        <dbReference type="ARBA" id="ARBA00022839"/>
    </source>
</evidence>
<comment type="caution">
    <text evidence="11">The sequence shown here is derived from an EMBL/GenBank/DDBJ whole genome shotgun (WGS) entry which is preliminary data.</text>
</comment>
<keyword evidence="7" id="KW-0539">Nucleus</keyword>
<dbReference type="GO" id="GO:0000175">
    <property type="term" value="F:3'-5'-RNA exonuclease activity"/>
    <property type="evidence" value="ECO:0007669"/>
    <property type="project" value="InterPro"/>
</dbReference>
<dbReference type="InterPro" id="IPR002562">
    <property type="entry name" value="3'-5'_exonuclease_dom"/>
</dbReference>
<dbReference type="GO" id="GO:0071039">
    <property type="term" value="P:nuclear polyadenylation-dependent CUT catabolic process"/>
    <property type="evidence" value="ECO:0007669"/>
    <property type="project" value="TreeGrafter"/>
</dbReference>
<dbReference type="FunFam" id="1.10.150.80:FF:000001">
    <property type="entry name" value="Putative exosome component 10"/>
    <property type="match status" value="1"/>
</dbReference>
<dbReference type="Gene3D" id="3.30.420.10">
    <property type="entry name" value="Ribonuclease H-like superfamily/Ribonuclease H"/>
    <property type="match status" value="1"/>
</dbReference>
<dbReference type="GO" id="GO:0000467">
    <property type="term" value="P:exonucleolytic trimming to generate mature 3'-end of 5.8S rRNA from tricistronic rRNA transcript (SSU-rRNA, 5.8S rRNA, LSU-rRNA)"/>
    <property type="evidence" value="ECO:0007669"/>
    <property type="project" value="InterPro"/>
</dbReference>
<sequence>MKGGSEPWGRHEEHASTLSSLPKKAKALAHENIHRTPKQPDNLTLNLDSMDIPGPSSSSLSRTDFDEYNTQLQAVALKATRLSAALPSDLSFYRSVDKALAKDVDSCKAKVLSVTNKLLHLASTNNSSEARARKRPRLENEDDITDDFHGTIVDLMDQLLEKSDMRIDDFLGVSKVPPSVVDAQNQTQARAQKKVPQGRLDPALQHASRLPKPQLNFTRRVDNRNLVPWRHTLKHKYNAQVPLGYHWQPEDSESTSTIVPSHPYYYEIKHIKYPTRMFLPADPIPPKSFDDTPFAWVDTPAAFNTMLESLRSAKEIAVDLEYHSYRTFAGFVCLMQISSREGDWVIDTLAVRDVLEELNEVFTDPNIVKVFHGAESDIVWLQQDFNLYVVNLFDTYHASKVLDFPRHGLAALLEMYCDFTPDKRFQLADWRIRPLPQEMLDYARSDTHYLLFIYDNLRNALLDRSQSRSQSRIASPSDQDDVQTPVPPPSPDSMLRDVLSRSEDTALRVYEKEVYDAGTGQGPGGWDTLAKKWNKSLSGGQDGAKRMEAYKRIHGWRDRVAREEDESTRYVLPNHYVFLLAERPPNDLAALLAMFSSVPPVIRRRAKELMDEIRAATQSQTTADAPMEVSSVNEEPQASSSSAKALGTSSSIQPATGLSASQSQSLFGTATTGTHTKPLTRALSAQRSLLLGKTPNSRKPQSLSRQNSAIFQDIVVRIHKNLVITPPSTQNASFPNSTVDVDIKAESSTGTENQVVQAEIPFVPSNLRKKEASPPPDSIVTVGQSQQRKRKRKVKRPLLAGTGDNVQEDIKEEDEEELNILDAGSDHEQEGTKKRKVRIPANFTGNFKAPPKDQSSLRAGNQSHTFR</sequence>
<dbReference type="PANTHER" id="PTHR12124:SF47">
    <property type="entry name" value="EXOSOME COMPONENT 10"/>
    <property type="match status" value="1"/>
</dbReference>
<dbReference type="FunFam" id="3.30.420.10:FF:000059">
    <property type="entry name" value="Exosome complex exonuclease Rrp6"/>
    <property type="match status" value="1"/>
</dbReference>